<feature type="domain" description="AMP-dependent synthetase/ligase" evidence="4">
    <location>
        <begin position="1"/>
        <end position="171"/>
    </location>
</feature>
<evidence type="ECO:0000256" key="2">
    <source>
        <dbReference type="ARBA" id="ARBA00022598"/>
    </source>
</evidence>
<evidence type="ECO:0000256" key="3">
    <source>
        <dbReference type="SAM" id="SignalP"/>
    </source>
</evidence>
<accession>A0A485KSE7</accession>
<keyword evidence="3" id="KW-0732">Signal</keyword>
<protein>
    <submittedName>
        <fullName evidence="6">Aste57867_10963 protein</fullName>
    </submittedName>
</protein>
<dbReference type="OrthoDB" id="16262at2759"/>
<dbReference type="PANTHER" id="PTHR24096">
    <property type="entry name" value="LONG-CHAIN-FATTY-ACID--COA LIGASE"/>
    <property type="match status" value="1"/>
</dbReference>
<keyword evidence="7" id="KW-1185">Reference proteome</keyword>
<feature type="signal peptide" evidence="3">
    <location>
        <begin position="1"/>
        <end position="30"/>
    </location>
</feature>
<evidence type="ECO:0000313" key="5">
    <source>
        <dbReference type="EMBL" id="KAF0698396.1"/>
    </source>
</evidence>
<sequence length="177" mass="19090">MTNCVEFPILYHALTVLGAILSPAAPTSTATELGQQLIACNASFVVTHRTVASAKEAAATLGIASDHCSSVGSSTMQSFSVLQDLDNIHIPQVSIDLVNDVNYLPFSRGTTGLPKGVKLSFWNLVVNIQQLASMETYSSPLVMVLPYYHMYGALLMKNTPLICQPQIVLPKFDLATF</sequence>
<reference evidence="6 7" key="1">
    <citation type="submission" date="2019-03" db="EMBL/GenBank/DDBJ databases">
        <authorList>
            <person name="Gaulin E."/>
            <person name="Dumas B."/>
        </authorList>
    </citation>
    <scope>NUCLEOTIDE SEQUENCE [LARGE SCALE GENOMIC DNA]</scope>
    <source>
        <strain evidence="6">CBS 568.67</strain>
    </source>
</reference>
<dbReference type="Pfam" id="PF00501">
    <property type="entry name" value="AMP-binding"/>
    <property type="match status" value="1"/>
</dbReference>
<dbReference type="SUPFAM" id="SSF56801">
    <property type="entry name" value="Acetyl-CoA synthetase-like"/>
    <property type="match status" value="1"/>
</dbReference>
<dbReference type="EMBL" id="CAADRA010005263">
    <property type="protein sequence ID" value="VFT87831.1"/>
    <property type="molecule type" value="Genomic_DNA"/>
</dbReference>
<comment type="similarity">
    <text evidence="1">Belongs to the ATP-dependent AMP-binding enzyme family.</text>
</comment>
<dbReference type="PANTHER" id="PTHR24096:SF149">
    <property type="entry name" value="AMP-BINDING DOMAIN-CONTAINING PROTEIN-RELATED"/>
    <property type="match status" value="1"/>
</dbReference>
<evidence type="ECO:0000259" key="4">
    <source>
        <dbReference type="Pfam" id="PF00501"/>
    </source>
</evidence>
<evidence type="ECO:0000313" key="7">
    <source>
        <dbReference type="Proteomes" id="UP000332933"/>
    </source>
</evidence>
<name>A0A485KSE7_9STRA</name>
<reference evidence="5" key="2">
    <citation type="submission" date="2019-06" db="EMBL/GenBank/DDBJ databases">
        <title>Genomics analysis of Aphanomyces spp. identifies a new class of oomycete effector associated with host adaptation.</title>
        <authorList>
            <person name="Gaulin E."/>
        </authorList>
    </citation>
    <scope>NUCLEOTIDE SEQUENCE</scope>
    <source>
        <strain evidence="5">CBS 578.67</strain>
    </source>
</reference>
<dbReference type="GO" id="GO:0016405">
    <property type="term" value="F:CoA-ligase activity"/>
    <property type="evidence" value="ECO:0007669"/>
    <property type="project" value="TreeGrafter"/>
</dbReference>
<gene>
    <name evidence="6" type="primary">Aste57867_10963</name>
    <name evidence="5" type="ORF">As57867_010923</name>
    <name evidence="6" type="ORF">ASTE57867_10963</name>
</gene>
<feature type="chain" id="PRO_5033827355" evidence="3">
    <location>
        <begin position="31"/>
        <end position="177"/>
    </location>
</feature>
<dbReference type="EMBL" id="VJMH01005242">
    <property type="protein sequence ID" value="KAF0698396.1"/>
    <property type="molecule type" value="Genomic_DNA"/>
</dbReference>
<evidence type="ECO:0000313" key="6">
    <source>
        <dbReference type="EMBL" id="VFT87831.1"/>
    </source>
</evidence>
<dbReference type="InterPro" id="IPR000873">
    <property type="entry name" value="AMP-dep_synth/lig_dom"/>
</dbReference>
<dbReference type="Gene3D" id="3.40.50.980">
    <property type="match status" value="2"/>
</dbReference>
<proteinExistence type="inferred from homology"/>
<dbReference type="Proteomes" id="UP000332933">
    <property type="component" value="Unassembled WGS sequence"/>
</dbReference>
<keyword evidence="2" id="KW-0436">Ligase</keyword>
<dbReference type="AlphaFoldDB" id="A0A485KSE7"/>
<evidence type="ECO:0000256" key="1">
    <source>
        <dbReference type="ARBA" id="ARBA00006432"/>
    </source>
</evidence>
<organism evidence="6 7">
    <name type="scientific">Aphanomyces stellatus</name>
    <dbReference type="NCBI Taxonomy" id="120398"/>
    <lineage>
        <taxon>Eukaryota</taxon>
        <taxon>Sar</taxon>
        <taxon>Stramenopiles</taxon>
        <taxon>Oomycota</taxon>
        <taxon>Saprolegniomycetes</taxon>
        <taxon>Saprolegniales</taxon>
        <taxon>Verrucalvaceae</taxon>
        <taxon>Aphanomyces</taxon>
    </lineage>
</organism>